<dbReference type="AlphaFoldDB" id="A0A2N0NR99"/>
<dbReference type="VEuPathDB" id="FungiDB:FUN_016626"/>
<organism evidence="1 2">
    <name type="scientific">Rhizophagus irregularis</name>
    <dbReference type="NCBI Taxonomy" id="588596"/>
    <lineage>
        <taxon>Eukaryota</taxon>
        <taxon>Fungi</taxon>
        <taxon>Fungi incertae sedis</taxon>
        <taxon>Mucoromycota</taxon>
        <taxon>Glomeromycotina</taxon>
        <taxon>Glomeromycetes</taxon>
        <taxon>Glomerales</taxon>
        <taxon>Glomeraceae</taxon>
        <taxon>Rhizophagus</taxon>
    </lineage>
</organism>
<proteinExistence type="predicted"/>
<accession>A0A2N0NR99</accession>
<comment type="caution">
    <text evidence="1">The sequence shown here is derived from an EMBL/GenBank/DDBJ whole genome shotgun (WGS) entry which is preliminary data.</text>
</comment>
<dbReference type="EMBL" id="LLXJ01003419">
    <property type="protein sequence ID" value="PKB97097.1"/>
    <property type="molecule type" value="Genomic_DNA"/>
</dbReference>
<gene>
    <name evidence="1" type="ORF">RhiirA5_301963</name>
</gene>
<evidence type="ECO:0000313" key="2">
    <source>
        <dbReference type="Proteomes" id="UP000232722"/>
    </source>
</evidence>
<name>A0A2N0NR99_9GLOM</name>
<reference evidence="1 2" key="2">
    <citation type="submission" date="2017-09" db="EMBL/GenBank/DDBJ databases">
        <title>Extensive intraspecific genome diversity in a model arbuscular mycorrhizal fungus.</title>
        <authorList>
            <person name="Chen E.C."/>
            <person name="Morin E."/>
            <person name="Beaudet D."/>
            <person name="Noel J."/>
            <person name="Ndikumana S."/>
            <person name="Charron P."/>
            <person name="St-Onge C."/>
            <person name="Giorgi J."/>
            <person name="Grigoriev I.V."/>
            <person name="Roux C."/>
            <person name="Martin F.M."/>
            <person name="Corradi N."/>
        </authorList>
    </citation>
    <scope>NUCLEOTIDE SEQUENCE [LARGE SCALE GENOMIC DNA]</scope>
    <source>
        <strain evidence="1 2">A5</strain>
    </source>
</reference>
<reference evidence="1 2" key="1">
    <citation type="submission" date="2016-04" db="EMBL/GenBank/DDBJ databases">
        <title>Genome analyses suggest a sexual origin of heterokaryosis in a supposedly ancient asexual fungus.</title>
        <authorList>
            <person name="Ropars J."/>
            <person name="Sedzielewska K."/>
            <person name="Noel J."/>
            <person name="Charron P."/>
            <person name="Farinelli L."/>
            <person name="Marton T."/>
            <person name="Kruger M."/>
            <person name="Pelin A."/>
            <person name="Brachmann A."/>
            <person name="Corradi N."/>
        </authorList>
    </citation>
    <scope>NUCLEOTIDE SEQUENCE [LARGE SCALE GENOMIC DNA]</scope>
    <source>
        <strain evidence="1 2">A5</strain>
    </source>
</reference>
<protein>
    <submittedName>
        <fullName evidence="1">Uncharacterized protein</fullName>
    </submittedName>
</protein>
<feature type="non-terminal residue" evidence="1">
    <location>
        <position position="1"/>
    </location>
</feature>
<dbReference type="Proteomes" id="UP000232722">
    <property type="component" value="Unassembled WGS sequence"/>
</dbReference>
<evidence type="ECO:0000313" key="1">
    <source>
        <dbReference type="EMBL" id="PKB97097.1"/>
    </source>
</evidence>
<sequence length="71" mass="8386">ISINSYSFLAITIHWITKDWRLQDKLLDFIDFSGSHSVKNLCNTFIKSCHKFGILAKVNNKMILYLYKFEI</sequence>